<dbReference type="OrthoDB" id="24630at2759"/>
<accession>A0A1A0H5T6</accession>
<dbReference type="STRING" id="869754.A0A1A0H5T6"/>
<dbReference type="Gene3D" id="3.30.700.20">
    <property type="entry name" value="Hypothetical protein ph0010, domain 1"/>
    <property type="match status" value="1"/>
</dbReference>
<dbReference type="InterPro" id="IPR023473">
    <property type="entry name" value="AMMECR1"/>
</dbReference>
<dbReference type="SUPFAM" id="SSF143447">
    <property type="entry name" value="AMMECR1-like"/>
    <property type="match status" value="1"/>
</dbReference>
<dbReference type="PROSITE" id="PS51112">
    <property type="entry name" value="AMMECR1"/>
    <property type="match status" value="1"/>
</dbReference>
<keyword evidence="3" id="KW-1185">Reference proteome</keyword>
<comment type="caution">
    <text evidence="2">The sequence shown here is derived from an EMBL/GenBank/DDBJ whole genome shotgun (WGS) entry which is preliminary data.</text>
</comment>
<gene>
    <name evidence="2" type="ORF">METBIDRAFT_46473</name>
</gene>
<evidence type="ECO:0000313" key="2">
    <source>
        <dbReference type="EMBL" id="OBA19278.1"/>
    </source>
</evidence>
<dbReference type="RefSeq" id="XP_018709810.1">
    <property type="nucleotide sequence ID" value="XM_018858045.1"/>
</dbReference>
<dbReference type="EMBL" id="LXTC01000007">
    <property type="protein sequence ID" value="OBA19278.1"/>
    <property type="molecule type" value="Genomic_DNA"/>
</dbReference>
<dbReference type="InterPro" id="IPR036071">
    <property type="entry name" value="AMMECR1_dom_sf"/>
</dbReference>
<evidence type="ECO:0000313" key="3">
    <source>
        <dbReference type="Proteomes" id="UP000092555"/>
    </source>
</evidence>
<dbReference type="PANTHER" id="PTHR13016">
    <property type="entry name" value="AMMECR1 HOMOLOG"/>
    <property type="match status" value="1"/>
</dbReference>
<dbReference type="Pfam" id="PF01871">
    <property type="entry name" value="AMMECR1"/>
    <property type="match status" value="1"/>
</dbReference>
<reference evidence="2 3" key="1">
    <citation type="submission" date="2016-05" db="EMBL/GenBank/DDBJ databases">
        <title>Comparative genomics of biotechnologically important yeasts.</title>
        <authorList>
            <consortium name="DOE Joint Genome Institute"/>
            <person name="Riley R."/>
            <person name="Haridas S."/>
            <person name="Wolfe K.H."/>
            <person name="Lopes M.R."/>
            <person name="Hittinger C.T."/>
            <person name="Goker M."/>
            <person name="Salamov A."/>
            <person name="Wisecaver J."/>
            <person name="Long T.M."/>
            <person name="Aerts A.L."/>
            <person name="Barry K."/>
            <person name="Choi C."/>
            <person name="Clum A."/>
            <person name="Coughlan A.Y."/>
            <person name="Deshpande S."/>
            <person name="Douglass A.P."/>
            <person name="Hanson S.J."/>
            <person name="Klenk H.-P."/>
            <person name="LaButti K."/>
            <person name="Lapidus A."/>
            <person name="Lindquist E."/>
            <person name="Lipzen A."/>
            <person name="Meier-kolthoff J.P."/>
            <person name="Ohm R.A."/>
            <person name="Otillar R.P."/>
            <person name="Pangilinan J."/>
            <person name="Peng Y."/>
            <person name="Rokas A."/>
            <person name="Rosa C.A."/>
            <person name="Scheuner C."/>
            <person name="Sibirny A.A."/>
            <person name="Slot J.C."/>
            <person name="Stielow J.B."/>
            <person name="Sun H."/>
            <person name="Kurtzman C.P."/>
            <person name="Blackwell M."/>
            <person name="Grigoriev I.V."/>
            <person name="Jeffries T.W."/>
        </authorList>
    </citation>
    <scope>NUCLEOTIDE SEQUENCE [LARGE SCALE GENOMIC DNA]</scope>
    <source>
        <strain evidence="2 3">NRRL YB-4993</strain>
    </source>
</reference>
<dbReference type="GeneID" id="30031021"/>
<name>A0A1A0H5T6_9ASCO</name>
<dbReference type="InterPro" id="IPR027485">
    <property type="entry name" value="AMMECR1_N"/>
</dbReference>
<dbReference type="AlphaFoldDB" id="A0A1A0H5T6"/>
<dbReference type="PANTHER" id="PTHR13016:SF0">
    <property type="entry name" value="AMME SYNDROME CANDIDATE GENE 1 PROTEIN"/>
    <property type="match status" value="1"/>
</dbReference>
<feature type="domain" description="AMMECR1" evidence="1">
    <location>
        <begin position="1"/>
        <end position="204"/>
    </location>
</feature>
<dbReference type="Proteomes" id="UP000092555">
    <property type="component" value="Unassembled WGS sequence"/>
</dbReference>
<sequence>MSKSLALFAFESLVSELESSKRMTLAEVEKRTKSETALYPQNAPLFVTWNKDGNLRGCIGTFLNTPVEAGVAQYALISAFEDTRFAPIKFSELPSLSVGITLLDNFEEVLDPQDWVIGKHGLKVLFTDQGRRYLGTFLPLVAVEQEWTSNDTLWNLLRKSGSKSVSPAETTDFYASAIAAGTMRLVRYEGLKCSASYHEYKCAMSQRP</sequence>
<evidence type="ECO:0000259" key="1">
    <source>
        <dbReference type="PROSITE" id="PS51112"/>
    </source>
</evidence>
<proteinExistence type="predicted"/>
<organism evidence="2 3">
    <name type="scientific">Metschnikowia bicuspidata var. bicuspidata NRRL YB-4993</name>
    <dbReference type="NCBI Taxonomy" id="869754"/>
    <lineage>
        <taxon>Eukaryota</taxon>
        <taxon>Fungi</taxon>
        <taxon>Dikarya</taxon>
        <taxon>Ascomycota</taxon>
        <taxon>Saccharomycotina</taxon>
        <taxon>Pichiomycetes</taxon>
        <taxon>Metschnikowiaceae</taxon>
        <taxon>Metschnikowia</taxon>
    </lineage>
</organism>
<dbReference type="NCBIfam" id="TIGR00296">
    <property type="entry name" value="TIGR00296 family protein"/>
    <property type="match status" value="1"/>
</dbReference>
<protein>
    <recommendedName>
        <fullName evidence="1">AMMECR1 domain-containing protein</fullName>
    </recommendedName>
</protein>
<dbReference type="InterPro" id="IPR002733">
    <property type="entry name" value="AMMECR1_domain"/>
</dbReference>